<name>A0ABD2PKP0_9PLAT</name>
<keyword evidence="3" id="KW-1185">Reference proteome</keyword>
<dbReference type="AlphaFoldDB" id="A0ABD2PKP0"/>
<proteinExistence type="predicted"/>
<evidence type="ECO:0000313" key="2">
    <source>
        <dbReference type="EMBL" id="KAL3308060.1"/>
    </source>
</evidence>
<keyword evidence="1" id="KW-0812">Transmembrane</keyword>
<gene>
    <name evidence="2" type="ORF">Ciccas_013414</name>
</gene>
<organism evidence="2 3">
    <name type="scientific">Cichlidogyrus casuarinus</name>
    <dbReference type="NCBI Taxonomy" id="1844966"/>
    <lineage>
        <taxon>Eukaryota</taxon>
        <taxon>Metazoa</taxon>
        <taxon>Spiralia</taxon>
        <taxon>Lophotrochozoa</taxon>
        <taxon>Platyhelminthes</taxon>
        <taxon>Monogenea</taxon>
        <taxon>Monopisthocotylea</taxon>
        <taxon>Dactylogyridea</taxon>
        <taxon>Ancyrocephalidae</taxon>
        <taxon>Cichlidogyrus</taxon>
    </lineage>
</organism>
<keyword evidence="1" id="KW-0472">Membrane</keyword>
<feature type="transmembrane region" description="Helical" evidence="1">
    <location>
        <begin position="24"/>
        <end position="42"/>
    </location>
</feature>
<protein>
    <submittedName>
        <fullName evidence="2">Uncharacterized protein</fullName>
    </submittedName>
</protein>
<keyword evidence="1" id="KW-1133">Transmembrane helix</keyword>
<dbReference type="Proteomes" id="UP001626550">
    <property type="component" value="Unassembled WGS sequence"/>
</dbReference>
<reference evidence="2 3" key="1">
    <citation type="submission" date="2024-11" db="EMBL/GenBank/DDBJ databases">
        <title>Adaptive evolution of stress response genes in parasites aligns with host niche diversity.</title>
        <authorList>
            <person name="Hahn C."/>
            <person name="Resl P."/>
        </authorList>
    </citation>
    <scope>NUCLEOTIDE SEQUENCE [LARGE SCALE GENOMIC DNA]</scope>
    <source>
        <strain evidence="2">EGGRZ-B1_66</strain>
        <tissue evidence="2">Body</tissue>
    </source>
</reference>
<comment type="caution">
    <text evidence="2">The sequence shown here is derived from an EMBL/GenBank/DDBJ whole genome shotgun (WGS) entry which is preliminary data.</text>
</comment>
<sequence>HRTDWSKRYTNKQNTFFELSLKRWAMWCLIVYFASLMAFSYMSRHKEKEEKIPLEIFRSIDRVNLPNQPGRILSLKLSELKEKQAKEKKSSLPSE</sequence>
<evidence type="ECO:0000256" key="1">
    <source>
        <dbReference type="SAM" id="Phobius"/>
    </source>
</evidence>
<dbReference type="EMBL" id="JBJKFK010005949">
    <property type="protein sequence ID" value="KAL3308060.1"/>
    <property type="molecule type" value="Genomic_DNA"/>
</dbReference>
<feature type="non-terminal residue" evidence="2">
    <location>
        <position position="1"/>
    </location>
</feature>
<accession>A0ABD2PKP0</accession>
<evidence type="ECO:0000313" key="3">
    <source>
        <dbReference type="Proteomes" id="UP001626550"/>
    </source>
</evidence>